<protein>
    <submittedName>
        <fullName evidence="1">Uncharacterized protein</fullName>
    </submittedName>
</protein>
<dbReference type="EnsemblPlants" id="AVESA.00010b.r2.6AG1044450.1">
    <property type="protein sequence ID" value="AVESA.00010b.r2.6AG1044450.1.CDS.1"/>
    <property type="gene ID" value="AVESA.00010b.r2.6AG1044450"/>
</dbReference>
<keyword evidence="2" id="KW-1185">Reference proteome</keyword>
<evidence type="ECO:0000313" key="1">
    <source>
        <dbReference type="EnsemblPlants" id="AVESA.00010b.r2.6AG1044450.1.CDS.1"/>
    </source>
</evidence>
<reference evidence="1" key="2">
    <citation type="submission" date="2025-09" db="UniProtKB">
        <authorList>
            <consortium name="EnsemblPlants"/>
        </authorList>
    </citation>
    <scope>IDENTIFICATION</scope>
</reference>
<proteinExistence type="predicted"/>
<evidence type="ECO:0000313" key="2">
    <source>
        <dbReference type="Proteomes" id="UP001732700"/>
    </source>
</evidence>
<dbReference type="Proteomes" id="UP001732700">
    <property type="component" value="Chromosome 6A"/>
</dbReference>
<name>A0ACD5YVD2_AVESA</name>
<organism evidence="1 2">
    <name type="scientific">Avena sativa</name>
    <name type="common">Oat</name>
    <dbReference type="NCBI Taxonomy" id="4498"/>
    <lineage>
        <taxon>Eukaryota</taxon>
        <taxon>Viridiplantae</taxon>
        <taxon>Streptophyta</taxon>
        <taxon>Embryophyta</taxon>
        <taxon>Tracheophyta</taxon>
        <taxon>Spermatophyta</taxon>
        <taxon>Magnoliopsida</taxon>
        <taxon>Liliopsida</taxon>
        <taxon>Poales</taxon>
        <taxon>Poaceae</taxon>
        <taxon>BOP clade</taxon>
        <taxon>Pooideae</taxon>
        <taxon>Poodae</taxon>
        <taxon>Poeae</taxon>
        <taxon>Poeae Chloroplast Group 1 (Aveneae type)</taxon>
        <taxon>Aveninae</taxon>
        <taxon>Avena</taxon>
    </lineage>
</organism>
<sequence length="127" mass="14765">MVAFVCIEYVDHCIVVMIILGMARIFHVHQVDKDAFLRGNIEPDLDELDLVFECTPTYAEVLEQLRIELKWMNPNDVVELGGRHNVGLGIHVRWKTMHIFSESRWIAYEEVVDESLDKALQLCHQES</sequence>
<reference evidence="1" key="1">
    <citation type="submission" date="2021-05" db="EMBL/GenBank/DDBJ databases">
        <authorList>
            <person name="Scholz U."/>
            <person name="Mascher M."/>
            <person name="Fiebig A."/>
        </authorList>
    </citation>
    <scope>NUCLEOTIDE SEQUENCE [LARGE SCALE GENOMIC DNA]</scope>
</reference>
<accession>A0ACD5YVD2</accession>